<organism evidence="1 2">
    <name type="scientific">Dreissena polymorpha</name>
    <name type="common">Zebra mussel</name>
    <name type="synonym">Mytilus polymorpha</name>
    <dbReference type="NCBI Taxonomy" id="45954"/>
    <lineage>
        <taxon>Eukaryota</taxon>
        <taxon>Metazoa</taxon>
        <taxon>Spiralia</taxon>
        <taxon>Lophotrochozoa</taxon>
        <taxon>Mollusca</taxon>
        <taxon>Bivalvia</taxon>
        <taxon>Autobranchia</taxon>
        <taxon>Heteroconchia</taxon>
        <taxon>Euheterodonta</taxon>
        <taxon>Imparidentia</taxon>
        <taxon>Neoheterodontei</taxon>
        <taxon>Myida</taxon>
        <taxon>Dreissenoidea</taxon>
        <taxon>Dreissenidae</taxon>
        <taxon>Dreissena</taxon>
    </lineage>
</organism>
<comment type="caution">
    <text evidence="1">The sequence shown here is derived from an EMBL/GenBank/DDBJ whole genome shotgun (WGS) entry which is preliminary data.</text>
</comment>
<dbReference type="Proteomes" id="UP000828390">
    <property type="component" value="Unassembled WGS sequence"/>
</dbReference>
<sequence length="244" mass="27114">MPGSLSAAKFAQDGELFARMKLEDDLSVDSVAGRLILKSTNLVWLAPHKPAPKNNTLPKKATIVIASSSSAAMIEDRELTCDQEFSVETLAAYYVEMSMCVLLVPLFEPSSPLNRLHLCEMSMCVLLVPLFEPSSPLNPLHLCEMSMCVSLVPLFEPSPPLNRLHLCEMPMCVLLVSLFEPSPPLNHLHLCEMPMCLNRLHLYALSILDIVFPNQDLLNKLPSLSDWYNVIVIDELCSVKSGHN</sequence>
<accession>A0A9D4M5L5</accession>
<evidence type="ECO:0000313" key="1">
    <source>
        <dbReference type="EMBL" id="KAH3871297.1"/>
    </source>
</evidence>
<evidence type="ECO:0000313" key="2">
    <source>
        <dbReference type="Proteomes" id="UP000828390"/>
    </source>
</evidence>
<keyword evidence="2" id="KW-1185">Reference proteome</keyword>
<reference evidence="1" key="1">
    <citation type="journal article" date="2019" name="bioRxiv">
        <title>The Genome of the Zebra Mussel, Dreissena polymorpha: A Resource for Invasive Species Research.</title>
        <authorList>
            <person name="McCartney M.A."/>
            <person name="Auch B."/>
            <person name="Kono T."/>
            <person name="Mallez S."/>
            <person name="Zhang Y."/>
            <person name="Obille A."/>
            <person name="Becker A."/>
            <person name="Abrahante J.E."/>
            <person name="Garbe J."/>
            <person name="Badalamenti J.P."/>
            <person name="Herman A."/>
            <person name="Mangelson H."/>
            <person name="Liachko I."/>
            <person name="Sullivan S."/>
            <person name="Sone E.D."/>
            <person name="Koren S."/>
            <person name="Silverstein K.A.T."/>
            <person name="Beckman K.B."/>
            <person name="Gohl D.M."/>
        </authorList>
    </citation>
    <scope>NUCLEOTIDE SEQUENCE</scope>
    <source>
        <strain evidence="1">Duluth1</strain>
        <tissue evidence="1">Whole animal</tissue>
    </source>
</reference>
<name>A0A9D4M5L5_DREPO</name>
<gene>
    <name evidence="1" type="ORF">DPMN_034494</name>
</gene>
<proteinExistence type="predicted"/>
<protein>
    <submittedName>
        <fullName evidence="1">Uncharacterized protein</fullName>
    </submittedName>
</protein>
<dbReference type="EMBL" id="JAIWYP010000002">
    <property type="protein sequence ID" value="KAH3871297.1"/>
    <property type="molecule type" value="Genomic_DNA"/>
</dbReference>
<dbReference type="AlphaFoldDB" id="A0A9D4M5L5"/>
<reference evidence="1" key="2">
    <citation type="submission" date="2020-11" db="EMBL/GenBank/DDBJ databases">
        <authorList>
            <person name="McCartney M.A."/>
            <person name="Auch B."/>
            <person name="Kono T."/>
            <person name="Mallez S."/>
            <person name="Becker A."/>
            <person name="Gohl D.M."/>
            <person name="Silverstein K.A.T."/>
            <person name="Koren S."/>
            <person name="Bechman K.B."/>
            <person name="Herman A."/>
            <person name="Abrahante J.E."/>
            <person name="Garbe J."/>
        </authorList>
    </citation>
    <scope>NUCLEOTIDE SEQUENCE</scope>
    <source>
        <strain evidence="1">Duluth1</strain>
        <tissue evidence="1">Whole animal</tissue>
    </source>
</reference>